<feature type="transmembrane region" description="Helical" evidence="6">
    <location>
        <begin position="288"/>
        <end position="313"/>
    </location>
</feature>
<dbReference type="Pfam" id="PF01758">
    <property type="entry name" value="SBF"/>
    <property type="match status" value="1"/>
</dbReference>
<feature type="transmembrane region" description="Helical" evidence="6">
    <location>
        <begin position="410"/>
        <end position="431"/>
    </location>
</feature>
<dbReference type="PANTHER" id="PTHR10361:SF28">
    <property type="entry name" value="P3 PROTEIN-RELATED"/>
    <property type="match status" value="1"/>
</dbReference>
<organism evidence="7 8">
    <name type="scientific">Cyanidioschyzon merolae (strain NIES-3377 / 10D)</name>
    <name type="common">Unicellular red alga</name>
    <dbReference type="NCBI Taxonomy" id="280699"/>
    <lineage>
        <taxon>Eukaryota</taxon>
        <taxon>Rhodophyta</taxon>
        <taxon>Bangiophyceae</taxon>
        <taxon>Cyanidiales</taxon>
        <taxon>Cyanidiaceae</taxon>
        <taxon>Cyanidioschyzon</taxon>
    </lineage>
</organism>
<dbReference type="Gramene" id="CMQ226CT">
    <property type="protein sequence ID" value="CMQ226CT"/>
    <property type="gene ID" value="CMQ226C"/>
</dbReference>
<reference evidence="7 8" key="1">
    <citation type="journal article" date="2004" name="Nature">
        <title>Genome sequence of the ultrasmall unicellular red alga Cyanidioschyzon merolae 10D.</title>
        <authorList>
            <person name="Matsuzaki M."/>
            <person name="Misumi O."/>
            <person name="Shin-i T."/>
            <person name="Maruyama S."/>
            <person name="Takahara M."/>
            <person name="Miyagishima S."/>
            <person name="Mori T."/>
            <person name="Nishida K."/>
            <person name="Yagisawa F."/>
            <person name="Nishida K."/>
            <person name="Yoshida Y."/>
            <person name="Nishimura Y."/>
            <person name="Nakao S."/>
            <person name="Kobayashi T."/>
            <person name="Momoyama Y."/>
            <person name="Higashiyama T."/>
            <person name="Minoda A."/>
            <person name="Sano M."/>
            <person name="Nomoto H."/>
            <person name="Oishi K."/>
            <person name="Hayashi H."/>
            <person name="Ohta F."/>
            <person name="Nishizaka S."/>
            <person name="Haga S."/>
            <person name="Miura S."/>
            <person name="Morishita T."/>
            <person name="Kabeya Y."/>
            <person name="Terasawa K."/>
            <person name="Suzuki Y."/>
            <person name="Ishii Y."/>
            <person name="Asakawa S."/>
            <person name="Takano H."/>
            <person name="Ohta N."/>
            <person name="Kuroiwa H."/>
            <person name="Tanaka K."/>
            <person name="Shimizu N."/>
            <person name="Sugano S."/>
            <person name="Sato N."/>
            <person name="Nozaki H."/>
            <person name="Ogasawara N."/>
            <person name="Kohara Y."/>
            <person name="Kuroiwa T."/>
        </authorList>
    </citation>
    <scope>NUCLEOTIDE SEQUENCE [LARGE SCALE GENOMIC DNA]</scope>
    <source>
        <strain evidence="7 8">10D</strain>
    </source>
</reference>
<dbReference type="HOGENOM" id="CLU_599041_0_0_1"/>
<name>M1V6D9_CYAM1</name>
<feature type="transmembrane region" description="Helical" evidence="6">
    <location>
        <begin position="388"/>
        <end position="404"/>
    </location>
</feature>
<evidence type="ECO:0000256" key="1">
    <source>
        <dbReference type="ARBA" id="ARBA00004141"/>
    </source>
</evidence>
<keyword evidence="3 6" id="KW-0812">Transmembrane</keyword>
<dbReference type="AlphaFoldDB" id="M1V6D9"/>
<evidence type="ECO:0000256" key="3">
    <source>
        <dbReference type="ARBA" id="ARBA00022692"/>
    </source>
</evidence>
<dbReference type="InterPro" id="IPR038770">
    <property type="entry name" value="Na+/solute_symporter_sf"/>
</dbReference>
<evidence type="ECO:0000313" key="7">
    <source>
        <dbReference type="EMBL" id="BAM82115.1"/>
    </source>
</evidence>
<dbReference type="KEGG" id="cme:CYME_CMQ226C"/>
<feature type="transmembrane region" description="Helical" evidence="6">
    <location>
        <begin position="245"/>
        <end position="268"/>
    </location>
</feature>
<dbReference type="PANTHER" id="PTHR10361">
    <property type="entry name" value="SODIUM-BILE ACID COTRANSPORTER"/>
    <property type="match status" value="1"/>
</dbReference>
<gene>
    <name evidence="7" type="ORF">CYME_CMQ226C</name>
</gene>
<evidence type="ECO:0000256" key="5">
    <source>
        <dbReference type="ARBA" id="ARBA00023136"/>
    </source>
</evidence>
<reference evidence="7 8" key="2">
    <citation type="journal article" date="2007" name="BMC Biol.">
        <title>A 100%-complete sequence reveals unusually simple genomic features in the hot-spring red alga Cyanidioschyzon merolae.</title>
        <authorList>
            <person name="Nozaki H."/>
            <person name="Takano H."/>
            <person name="Misumi O."/>
            <person name="Terasawa K."/>
            <person name="Matsuzaki M."/>
            <person name="Maruyama S."/>
            <person name="Nishida K."/>
            <person name="Yagisawa F."/>
            <person name="Yoshida Y."/>
            <person name="Fujiwara T."/>
            <person name="Takio S."/>
            <person name="Tamura K."/>
            <person name="Chung S.J."/>
            <person name="Nakamura S."/>
            <person name="Kuroiwa H."/>
            <person name="Tanaka K."/>
            <person name="Sato N."/>
            <person name="Kuroiwa T."/>
        </authorList>
    </citation>
    <scope>NUCLEOTIDE SEQUENCE [LARGE SCALE GENOMIC DNA]</scope>
    <source>
        <strain evidence="7 8">10D</strain>
    </source>
</reference>
<dbReference type="Gene3D" id="1.20.1530.20">
    <property type="match status" value="1"/>
</dbReference>
<dbReference type="RefSeq" id="XP_005538151.1">
    <property type="nucleotide sequence ID" value="XM_005538094.1"/>
</dbReference>
<comment type="similarity">
    <text evidence="2">Belongs to the bile acid:sodium symporter (BASS) (TC 2.A.28) family.</text>
</comment>
<feature type="transmembrane region" description="Helical" evidence="6">
    <location>
        <begin position="211"/>
        <end position="233"/>
    </location>
</feature>
<keyword evidence="4 6" id="KW-1133">Transmembrane helix</keyword>
<dbReference type="InterPro" id="IPR004710">
    <property type="entry name" value="Bilac:Na_transpt"/>
</dbReference>
<dbReference type="OrthoDB" id="10602790at2759"/>
<protein>
    <submittedName>
        <fullName evidence="7">Similar to sodium-dependent transporter</fullName>
    </submittedName>
</protein>
<proteinExistence type="inferred from homology"/>
<feature type="transmembrane region" description="Helical" evidence="6">
    <location>
        <begin position="325"/>
        <end position="344"/>
    </location>
</feature>
<evidence type="ECO:0000256" key="6">
    <source>
        <dbReference type="SAM" id="Phobius"/>
    </source>
</evidence>
<comment type="subcellular location">
    <subcellularLocation>
        <location evidence="1">Membrane</location>
        <topology evidence="1">Multi-pass membrane protein</topology>
    </subcellularLocation>
</comment>
<evidence type="ECO:0000256" key="4">
    <source>
        <dbReference type="ARBA" id="ARBA00022989"/>
    </source>
</evidence>
<feature type="transmembrane region" description="Helical" evidence="6">
    <location>
        <begin position="356"/>
        <end position="376"/>
    </location>
</feature>
<accession>M1V6D9</accession>
<evidence type="ECO:0000313" key="8">
    <source>
        <dbReference type="Proteomes" id="UP000007014"/>
    </source>
</evidence>
<dbReference type="EMBL" id="AP006499">
    <property type="protein sequence ID" value="BAM82115.1"/>
    <property type="molecule type" value="Genomic_DNA"/>
</dbReference>
<evidence type="ECO:0000256" key="2">
    <source>
        <dbReference type="ARBA" id="ARBA00006528"/>
    </source>
</evidence>
<dbReference type="InterPro" id="IPR002657">
    <property type="entry name" value="BilAc:Na_symport/Acr3"/>
</dbReference>
<sequence length="457" mass="48742">MFQVKLLCKLQSAPAWCCWRSATQADRKPVATGVSVSRSRERFLDSARASQAPLTGWHARRWRFACGTRERDDASGRSLPGLTQTLYMQDKSLQQRVHSGAFSSPTSYYGSLAHAKDTRLALRLLGALLALGTLAFVFPRWFLFASSARVRYPSLAIITFALGLSLGSYELGNIKRLPLTIAMATLGRLLLMPLATALLVFPLGIQLDAASVSSLLLIAASPSGYATLWIAALTNTTIRELAAMMTFSSVAASALTIPLLLLIAAAVARFPSSVGVADYLVASTGAPAILWYASLYVLLVTVPLLAGCVGAIFAPPAPVDRLRRVLRPVSWISIALLTLGTMASSRTARVMSGSRGVFVASLLMSLIGLLFGLIGGRLAGHSPRVRRTFAYELAFPGLAVAAATAPAETTGLACAATLAAQILLLLGMNVYQQFRKGYLGESVIDMLSIQAFSRSIE</sequence>
<feature type="transmembrane region" description="Helical" evidence="6">
    <location>
        <begin position="150"/>
        <end position="169"/>
    </location>
</feature>
<keyword evidence="5 6" id="KW-0472">Membrane</keyword>
<dbReference type="GeneID" id="16996637"/>
<dbReference type="GO" id="GO:0016020">
    <property type="term" value="C:membrane"/>
    <property type="evidence" value="ECO:0007669"/>
    <property type="project" value="UniProtKB-SubCell"/>
</dbReference>
<feature type="transmembrane region" description="Helical" evidence="6">
    <location>
        <begin position="181"/>
        <end position="205"/>
    </location>
</feature>
<keyword evidence="8" id="KW-1185">Reference proteome</keyword>
<dbReference type="Proteomes" id="UP000007014">
    <property type="component" value="Chromosome 17"/>
</dbReference>
<feature type="transmembrane region" description="Helical" evidence="6">
    <location>
        <begin position="120"/>
        <end position="138"/>
    </location>
</feature>